<name>A0ACB7IRB1_PLECO</name>
<keyword evidence="2" id="KW-1185">Reference proteome</keyword>
<organism evidence="1 2">
    <name type="scientific">Pleurotus cornucopiae</name>
    <name type="common">Cornucopia mushroom</name>
    <dbReference type="NCBI Taxonomy" id="5321"/>
    <lineage>
        <taxon>Eukaryota</taxon>
        <taxon>Fungi</taxon>
        <taxon>Dikarya</taxon>
        <taxon>Basidiomycota</taxon>
        <taxon>Agaricomycotina</taxon>
        <taxon>Agaricomycetes</taxon>
        <taxon>Agaricomycetidae</taxon>
        <taxon>Agaricales</taxon>
        <taxon>Pleurotineae</taxon>
        <taxon>Pleurotaceae</taxon>
        <taxon>Pleurotus</taxon>
    </lineage>
</organism>
<dbReference type="Proteomes" id="UP000824881">
    <property type="component" value="Unassembled WGS sequence"/>
</dbReference>
<gene>
    <name evidence="1" type="ORF">CCMSSC00406_0003856</name>
</gene>
<proteinExistence type="predicted"/>
<evidence type="ECO:0000313" key="2">
    <source>
        <dbReference type="Proteomes" id="UP000824881"/>
    </source>
</evidence>
<reference evidence="1 2" key="1">
    <citation type="journal article" date="2021" name="Appl. Environ. Microbiol.">
        <title>Genetic linkage and physical mapping for an oyster mushroom Pleurotus cornucopiae and QTL analysis for the trait cap color.</title>
        <authorList>
            <person name="Zhang Y."/>
            <person name="Gao W."/>
            <person name="Sonnenberg A."/>
            <person name="Chen Q."/>
            <person name="Zhang J."/>
            <person name="Huang C."/>
        </authorList>
    </citation>
    <scope>NUCLEOTIDE SEQUENCE [LARGE SCALE GENOMIC DNA]</scope>
    <source>
        <strain evidence="1">CCMSSC00406</strain>
    </source>
</reference>
<protein>
    <submittedName>
        <fullName evidence="1">Uncharacterized protein</fullName>
    </submittedName>
</protein>
<sequence>MASFSNAVPSSSRSPSPHTPEASDNVDPIVLQNDLDLASWFSNGKAISVGSEFDVNMNAINDTNTKHEDDAMLRLDDLLERHAFEEPTAVSVISAYHAATSPIASSDAPSNSLSPITTGNNRPTKPIPPPVTRLLHRDPFPSNQKVVHPPKESCFNLPIVIPSIPEGGTKSRVETQVRVSVELADTSSSADPRAYNRVGSWKWLQLPAGTATKKRTRKQGKIDPEQEDILYLSASVSCASPPHSKVLSCSSCQAREAKRVAKKLAARVRPRSDSDSPPSAAKHKHREDTTSIIQFNCAEVLDFSAGSVVLPLRITCYCRHHREKVGFLVHFTMVDHLGRIVGTGTTRPIMITDDHKTTAGSLNHGGKSGPDLVPTEYNTDYDWTQGNGVVGEVSPVESRAPSRRSKDPVVSGLAKRAKPYDSRGKRNKGLRGGSESSVPSPANSTSTLPLTRSPTPPSRDGQLASLQPPLDLPPLQHSSQESESSSDTMVTPEDQTMDLSLLNAVTQSFQQQMDTMPNSLAAPSQPHIAHPQSLSLLLFGSNQSLSLPVPTIHRLIPNSGPTHGGIEVTVLGINFHPNMQLNCVFGDVVASSTQRWSDNTLVCILPPRATAGVVAVWFDGIPKSSDPTTSPLSLFTYSDDSDRALMELALQVVGLKMTGKIEDAKNVAMRIVGNAGNDASQQQHNMASNMMHIASLHHDLRPLLVARATEGENFEALIIDFLLILDTSLEEESAPDVLSTPSVISHRNSSGQSLLHLAAFLGFEHLVRFLIARGADLDSRDRNGCTPLHLATISSSEACARLLIECGADIEVVDASGKSPLETARPGFFDGILPPSSAVAQSSSDQEYYSDGDEDGESQWGDAEEDSEPDERAVVARRSHHRRSRRKPRASGEKSAPEPPPDTPKVEEKLKTDVNVDEKQAASFISMIQRTLAQIPTAQGMIPNVPHLPGMPAVPWGALPQIPVVFPVFIPLAGWPSFLGGDNATTEVSEGEQKKKEAGAVGAAMELKATWEKLLSLASAQRPSQEELPPPQYTPRAEPTAEDTLLTPSQDASEEAESSATPHASSSSDVRTSSRRVEYSQAPVLDEDIDAYAYRPSTKQTQKIQKKQDQQTAFKIHRGVVSRYSEIFKGMFELPQPNALTDSVEGCQVVPMYDNSVELSRLVKAIYDGPSFSENSLEDFYYVAGIIRLSSKYFISHLRKEAVRFLTQTWPYTLQAHDEMVEKALRNPPVNGFSYPYVHPLHVLNLAREVNIRLIIPSALYFLSLYPLTELLKADHAKLMVDHPSRPSSTLDAQDLKDYTLVFQSRINLILEFTKTTCGQQQPGHGCENQLDSNPCKKGFIRLSSRLSKSWMVRTSPLHFMRQAIQLVNDDPSICIACRLSFRRDTDALREAFWNDLPIMVGLPGWDELRKEEL</sequence>
<accession>A0ACB7IRB1</accession>
<dbReference type="EMBL" id="WQMT02000007">
    <property type="protein sequence ID" value="KAG9220757.1"/>
    <property type="molecule type" value="Genomic_DNA"/>
</dbReference>
<comment type="caution">
    <text evidence="1">The sequence shown here is derived from an EMBL/GenBank/DDBJ whole genome shotgun (WGS) entry which is preliminary data.</text>
</comment>
<evidence type="ECO:0000313" key="1">
    <source>
        <dbReference type="EMBL" id="KAG9220757.1"/>
    </source>
</evidence>